<sequence length="25" mass="2686">MANDDRSNEIENVKITGLDGNPIIG</sequence>
<dbReference type="AlphaFoldDB" id="U6F6N4"/>
<accession>U6F6N4</accession>
<comment type="caution">
    <text evidence="1">The sequence shown here is derived from an EMBL/GenBank/DDBJ whole genome shotgun (WGS) entry which is preliminary data.</text>
</comment>
<name>U6F6N4_LACHE</name>
<gene>
    <name evidence="1" type="ORF">LHCIRMBIA951_02205</name>
</gene>
<keyword evidence="2" id="KW-1185">Reference proteome</keyword>
<reference evidence="1" key="1">
    <citation type="submission" date="2013-09" db="EMBL/GenBank/DDBJ databases">
        <title>Draft Genome Sequence of five Lactobacillus helveticus strains CIRM-BIA 101T, 103, 104, 951 and 953 isolated from milk product.</title>
        <authorList>
            <person name="Valence F."/>
            <person name="Chuat V."/>
            <person name="Ma L."/>
            <person name="Creno S."/>
            <person name="Falentin H."/>
            <person name="Lortal S."/>
            <person name="Bizet C."/>
            <person name="Clermont D."/>
            <person name="Loux V."/>
            <person name="Bouchier C."/>
            <person name="Cousin S."/>
        </authorList>
    </citation>
    <scope>NUCLEOTIDE SEQUENCE [LARGE SCALE GENOMIC DNA]</scope>
    <source>
        <strain evidence="1">CIRM-BIA 951</strain>
    </source>
</reference>
<protein>
    <submittedName>
        <fullName evidence="1">Uncharacterized protein</fullName>
    </submittedName>
</protein>
<dbReference type="Proteomes" id="UP000017248">
    <property type="component" value="Unassembled WGS sequence"/>
</dbReference>
<proteinExistence type="predicted"/>
<organism evidence="1 2">
    <name type="scientific">Lactobacillus helveticus CIRM-BIA 951</name>
    <dbReference type="NCBI Taxonomy" id="1226334"/>
    <lineage>
        <taxon>Bacteria</taxon>
        <taxon>Bacillati</taxon>
        <taxon>Bacillota</taxon>
        <taxon>Bacilli</taxon>
        <taxon>Lactobacillales</taxon>
        <taxon>Lactobacillaceae</taxon>
        <taxon>Lactobacillus</taxon>
    </lineage>
</organism>
<dbReference type="EMBL" id="CBUK010000125">
    <property type="protein sequence ID" value="CDI58953.1"/>
    <property type="molecule type" value="Genomic_DNA"/>
</dbReference>
<dbReference type="HOGENOM" id="CLU_3418989_0_0_9"/>
<evidence type="ECO:0000313" key="1">
    <source>
        <dbReference type="EMBL" id="CDI58953.1"/>
    </source>
</evidence>
<evidence type="ECO:0000313" key="2">
    <source>
        <dbReference type="Proteomes" id="UP000017248"/>
    </source>
</evidence>